<evidence type="ECO:0000313" key="4">
    <source>
        <dbReference type="EMBL" id="MCY3053773.1"/>
    </source>
</evidence>
<dbReference type="GO" id="GO:0046961">
    <property type="term" value="F:proton-transporting ATPase activity, rotational mechanism"/>
    <property type="evidence" value="ECO:0007669"/>
    <property type="project" value="InterPro"/>
</dbReference>
<dbReference type="Proteomes" id="UP001069145">
    <property type="component" value="Unassembled WGS sequence"/>
</dbReference>
<dbReference type="GeneID" id="35768298"/>
<dbReference type="InterPro" id="IPR036906">
    <property type="entry name" value="ATPase_V1_fsu_sf"/>
</dbReference>
<dbReference type="SUPFAM" id="SSF159468">
    <property type="entry name" value="AtpF-like"/>
    <property type="match status" value="1"/>
</dbReference>
<dbReference type="AlphaFoldDB" id="A0A120I9U5"/>
<proteinExistence type="inferred from homology"/>
<dbReference type="EMBL" id="JAOTML010000008">
    <property type="protein sequence ID" value="MCY3053773.1"/>
    <property type="molecule type" value="Genomic_DNA"/>
</dbReference>
<dbReference type="Gene3D" id="3.40.50.10580">
    <property type="entry name" value="ATPase, V1 complex, subunit F"/>
    <property type="match status" value="1"/>
</dbReference>
<protein>
    <submittedName>
        <fullName evidence="5">V-type ATP synthase subunit F</fullName>
    </submittedName>
</protein>
<keyword evidence="2" id="KW-0813">Transport</keyword>
<name>A0A120I9U5_9LACT</name>
<evidence type="ECO:0000313" key="7">
    <source>
        <dbReference type="Proteomes" id="UP001069145"/>
    </source>
</evidence>
<evidence type="ECO:0000256" key="2">
    <source>
        <dbReference type="ARBA" id="ARBA00022448"/>
    </source>
</evidence>
<gene>
    <name evidence="5" type="ORF">I6G68_04465</name>
    <name evidence="4" type="ORF">ODY43_07205</name>
</gene>
<evidence type="ECO:0000256" key="1">
    <source>
        <dbReference type="ARBA" id="ARBA00010148"/>
    </source>
</evidence>
<reference evidence="4" key="2">
    <citation type="submission" date="2022-09" db="EMBL/GenBank/DDBJ databases">
        <title>Aerococcus urinae taxonomy study.</title>
        <authorList>
            <person name="Christensen J."/>
            <person name="Senneby E."/>
        </authorList>
    </citation>
    <scope>NUCLEOTIDE SEQUENCE</scope>
    <source>
        <strain evidence="4">NLD-066-U95</strain>
    </source>
</reference>
<comment type="similarity">
    <text evidence="1">Belongs to the V-ATPase F subunit family.</text>
</comment>
<dbReference type="OrthoDB" id="46791at2"/>
<evidence type="ECO:0000256" key="3">
    <source>
        <dbReference type="ARBA" id="ARBA00023065"/>
    </source>
</evidence>
<reference evidence="5 6" key="1">
    <citation type="submission" date="2020-12" db="EMBL/GenBank/DDBJ databases">
        <title>FDA dAtabase for Regulatory Grade micrObial Sequences (FDA-ARGOS): Supporting development and validation of Infectious Disease Dx tests.</title>
        <authorList>
            <person name="Sproer C."/>
            <person name="Gronow S."/>
            <person name="Severitt S."/>
            <person name="Schroder I."/>
            <person name="Tallon L."/>
            <person name="Sadzewicz L."/>
            <person name="Zhao X."/>
            <person name="Boylan J."/>
            <person name="Ott S."/>
            <person name="Bowen H."/>
            <person name="Vavikolanu K."/>
            <person name="Mehta A."/>
            <person name="Aluvathingal J."/>
            <person name="Nadendla S."/>
            <person name="Lowell S."/>
            <person name="Myers T."/>
            <person name="Yan Y."/>
            <person name="Sichtig H."/>
        </authorList>
    </citation>
    <scope>NUCLEOTIDE SEQUENCE [LARGE SCALE GENOMIC DNA]</scope>
    <source>
        <strain evidence="5 6">FDAARGOS_911</strain>
    </source>
</reference>
<evidence type="ECO:0000313" key="6">
    <source>
        <dbReference type="Proteomes" id="UP000594771"/>
    </source>
</evidence>
<dbReference type="InterPro" id="IPR008218">
    <property type="entry name" value="ATPase_V1-cplx_f_g_su"/>
</dbReference>
<dbReference type="KEGG" id="aun:AWM73_05575"/>
<dbReference type="RefSeq" id="WP_060778451.1">
    <property type="nucleotide sequence ID" value="NZ_CAJHLF010000005.1"/>
</dbReference>
<dbReference type="EMBL" id="CP065662">
    <property type="protein sequence ID" value="QPS02320.1"/>
    <property type="molecule type" value="Genomic_DNA"/>
</dbReference>
<keyword evidence="3" id="KW-0406">Ion transport</keyword>
<evidence type="ECO:0000313" key="5">
    <source>
        <dbReference type="EMBL" id="QPS02320.1"/>
    </source>
</evidence>
<accession>A0A120I9U5</accession>
<keyword evidence="7" id="KW-1185">Reference proteome</keyword>
<dbReference type="Pfam" id="PF01990">
    <property type="entry name" value="ATP-synt_F"/>
    <property type="match status" value="1"/>
</dbReference>
<dbReference type="Proteomes" id="UP000594771">
    <property type="component" value="Chromosome"/>
</dbReference>
<sequence>MKQYLISDNVHSLTGMKLVGVDGVLIKDQDSFEEAFQAVLERNDIGVLMISPQLIADHQDLVDEVRFNRSTPLIVEMLGPSEYASEQSSIADTIQRAIGISI</sequence>
<organism evidence="5 6">
    <name type="scientific">Aerococcus urinae</name>
    <dbReference type="NCBI Taxonomy" id="1376"/>
    <lineage>
        <taxon>Bacteria</taxon>
        <taxon>Bacillati</taxon>
        <taxon>Bacillota</taxon>
        <taxon>Bacilli</taxon>
        <taxon>Lactobacillales</taxon>
        <taxon>Aerococcaceae</taxon>
        <taxon>Aerococcus</taxon>
    </lineage>
</organism>